<proteinExistence type="predicted"/>
<feature type="region of interest" description="Disordered" evidence="1">
    <location>
        <begin position="209"/>
        <end position="248"/>
    </location>
</feature>
<feature type="compositionally biased region" description="Pro residues" evidence="1">
    <location>
        <begin position="212"/>
        <end position="224"/>
    </location>
</feature>
<comment type="caution">
    <text evidence="2">The sequence shown here is derived from an EMBL/GenBank/DDBJ whole genome shotgun (WGS) entry which is preliminary data.</text>
</comment>
<reference evidence="2" key="1">
    <citation type="submission" date="2020-07" db="EMBL/GenBank/DDBJ databases">
        <title>Huge and variable diversity of episymbiotic CPR bacteria and DPANN archaea in groundwater ecosystems.</title>
        <authorList>
            <person name="He C.Y."/>
            <person name="Keren R."/>
            <person name="Whittaker M."/>
            <person name="Farag I.F."/>
            <person name="Doudna J."/>
            <person name="Cate J.H.D."/>
            <person name="Banfield J.F."/>
        </authorList>
    </citation>
    <scope>NUCLEOTIDE SEQUENCE</scope>
    <source>
        <strain evidence="2">NC_groundwater_1664_Pr3_B-0.1um_52_9</strain>
    </source>
</reference>
<name>A0A9D6V546_9BACT</name>
<organism evidence="2 3">
    <name type="scientific">Desulfomonile tiedjei</name>
    <dbReference type="NCBI Taxonomy" id="2358"/>
    <lineage>
        <taxon>Bacteria</taxon>
        <taxon>Pseudomonadati</taxon>
        <taxon>Thermodesulfobacteriota</taxon>
        <taxon>Desulfomonilia</taxon>
        <taxon>Desulfomonilales</taxon>
        <taxon>Desulfomonilaceae</taxon>
        <taxon>Desulfomonile</taxon>
    </lineage>
</organism>
<protein>
    <recommendedName>
        <fullName evidence="4">RepB-like DNA primase domain-containing protein</fullName>
    </recommendedName>
</protein>
<gene>
    <name evidence="2" type="ORF">HY912_15155</name>
</gene>
<dbReference type="AlphaFoldDB" id="A0A9D6V546"/>
<evidence type="ECO:0000313" key="2">
    <source>
        <dbReference type="EMBL" id="MBI5250825.1"/>
    </source>
</evidence>
<dbReference type="Proteomes" id="UP000807825">
    <property type="component" value="Unassembled WGS sequence"/>
</dbReference>
<evidence type="ECO:0000256" key="1">
    <source>
        <dbReference type="SAM" id="MobiDB-lite"/>
    </source>
</evidence>
<dbReference type="EMBL" id="JACRDE010000395">
    <property type="protein sequence ID" value="MBI5250825.1"/>
    <property type="molecule type" value="Genomic_DNA"/>
</dbReference>
<sequence>MIAKFTRKDFLEALFSPYYKEHRGFILVKSVKRGDPKMSTRYFPNIEILAKEHYGEERDVYFGICPRERMKAEKEHIHYLVALWADLDIGSEGHEDKRVFYEGPQQAAKAIRSFPRAPSIIVESGRGAHLYWLLKQVTEVTDIEKIEKILRTISDHLQCDTDVSLDTVLRLPETVNTKVPGKPVNCDVKFINPNFRYTLQDFENLGQRVVVPPSPRPAPKPASAPPGFSEERSQDPRSQGGAPLAGQSLEDSLVLDETIIDELIDDISMTGSVVADGPLPPGPDEDYEPEIESDVVTSVESPPVTTTMGRVTSTSVATTSSILEKLSSTKTEVEISLIGSETLINGVLMWNENGLIGVEAGSDLYTIPLSSVSFIKSRA</sequence>
<evidence type="ECO:0000313" key="3">
    <source>
        <dbReference type="Proteomes" id="UP000807825"/>
    </source>
</evidence>
<accession>A0A9D6V546</accession>
<evidence type="ECO:0008006" key="4">
    <source>
        <dbReference type="Google" id="ProtNLM"/>
    </source>
</evidence>